<name>A0A417YWZ6_9BACI</name>
<dbReference type="Gene3D" id="3.30.750.24">
    <property type="entry name" value="STAS domain"/>
    <property type="match status" value="1"/>
</dbReference>
<evidence type="ECO:0008006" key="3">
    <source>
        <dbReference type="Google" id="ProtNLM"/>
    </source>
</evidence>
<proteinExistence type="predicted"/>
<comment type="caution">
    <text evidence="1">The sequence shown here is derived from an EMBL/GenBank/DDBJ whole genome shotgun (WGS) entry which is preliminary data.</text>
</comment>
<dbReference type="OrthoDB" id="2835068at2"/>
<keyword evidence="2" id="KW-1185">Reference proteome</keyword>
<evidence type="ECO:0000313" key="2">
    <source>
        <dbReference type="Proteomes" id="UP000284416"/>
    </source>
</evidence>
<dbReference type="AlphaFoldDB" id="A0A417YWZ6"/>
<dbReference type="Gene3D" id="3.30.450.20">
    <property type="entry name" value="PAS domain"/>
    <property type="match status" value="1"/>
</dbReference>
<dbReference type="EMBL" id="QWEG01000003">
    <property type="protein sequence ID" value="RHW42076.1"/>
    <property type="molecule type" value="Genomic_DNA"/>
</dbReference>
<reference evidence="1 2" key="1">
    <citation type="journal article" date="2017" name="Int. J. Syst. Evol. Microbiol.">
        <title>Bacillus notoginsengisoli sp. nov., a novel bacterium isolated from the rhizosphere of Panax notoginseng.</title>
        <authorList>
            <person name="Zhang M.Y."/>
            <person name="Cheng J."/>
            <person name="Cai Y."/>
            <person name="Zhang T.Y."/>
            <person name="Wu Y.Y."/>
            <person name="Manikprabhu D."/>
            <person name="Li W.J."/>
            <person name="Zhang Y.X."/>
        </authorList>
    </citation>
    <scope>NUCLEOTIDE SEQUENCE [LARGE SCALE GENOMIC DNA]</scope>
    <source>
        <strain evidence="1 2">JCM 30743</strain>
    </source>
</reference>
<dbReference type="Proteomes" id="UP000284416">
    <property type="component" value="Unassembled WGS sequence"/>
</dbReference>
<dbReference type="InterPro" id="IPR051932">
    <property type="entry name" value="Bact_StressResp_Reg"/>
</dbReference>
<dbReference type="RefSeq" id="WP_118919731.1">
    <property type="nucleotide sequence ID" value="NZ_QWEG01000003.1"/>
</dbReference>
<dbReference type="InterPro" id="IPR036513">
    <property type="entry name" value="STAS_dom_sf"/>
</dbReference>
<protein>
    <recommendedName>
        <fullName evidence="3">STAS domain-containing protein</fullName>
    </recommendedName>
</protein>
<organism evidence="1 2">
    <name type="scientific">Neobacillus notoginsengisoli</name>
    <dbReference type="NCBI Taxonomy" id="1578198"/>
    <lineage>
        <taxon>Bacteria</taxon>
        <taxon>Bacillati</taxon>
        <taxon>Bacillota</taxon>
        <taxon>Bacilli</taxon>
        <taxon>Bacillales</taxon>
        <taxon>Bacillaceae</taxon>
        <taxon>Neobacillus</taxon>
    </lineage>
</organism>
<sequence length="260" mass="29655">MPHRFLADYNTHQLLNKIRENILIANAAFEIVYINDCAKSLLQKIGPYVGIENPDAFIGQSLFRFHGDRQTEILRNGPFPHSAQITLFKTFTAQIVVDRLEGDNGVPIGFLLTWKDVTEYEAALKEGQELLAELDIPVIPMTLDNMILVPILGKLNGDRVARMENKVLAYCSEYDKESVLFDFTGVTSEFDPTIAYRLKLMVKSLHLMGVEPIYIGIRPDLAKAIVQNRIDLGVKTFQSYKQGIKYLWRKHGYHLVKIEE</sequence>
<accession>A0A417YWZ6</accession>
<evidence type="ECO:0000313" key="1">
    <source>
        <dbReference type="EMBL" id="RHW42076.1"/>
    </source>
</evidence>
<dbReference type="SUPFAM" id="SSF52091">
    <property type="entry name" value="SpoIIaa-like"/>
    <property type="match status" value="1"/>
</dbReference>
<dbReference type="PANTHER" id="PTHR33745">
    <property type="entry name" value="RSBT ANTAGONIST PROTEIN RSBS-RELATED"/>
    <property type="match status" value="1"/>
</dbReference>
<gene>
    <name evidence="1" type="ORF">D1B31_05410</name>
</gene>
<dbReference type="CDD" id="cd07041">
    <property type="entry name" value="STAS_RsbR_RsbS_like"/>
    <property type="match status" value="1"/>
</dbReference>